<feature type="region of interest" description="Disordered" evidence="1">
    <location>
        <begin position="1"/>
        <end position="32"/>
    </location>
</feature>
<dbReference type="Proteomes" id="UP001189616">
    <property type="component" value="Unassembled WGS sequence"/>
</dbReference>
<organism evidence="2 3">
    <name type="scientific">Ralstonia condita</name>
    <dbReference type="NCBI Taxonomy" id="3058600"/>
    <lineage>
        <taxon>Bacteria</taxon>
        <taxon>Pseudomonadati</taxon>
        <taxon>Pseudomonadota</taxon>
        <taxon>Betaproteobacteria</taxon>
        <taxon>Burkholderiales</taxon>
        <taxon>Burkholderiaceae</taxon>
        <taxon>Ralstonia</taxon>
    </lineage>
</organism>
<sequence>MSSKASKSPSPMTSQAAARIQSSTAKAGGGQVTAGTFAARAQRAATVNQTGAKGSK</sequence>
<name>A0ABN9J5W6_9RALS</name>
<evidence type="ECO:0000313" key="3">
    <source>
        <dbReference type="Proteomes" id="UP001189616"/>
    </source>
</evidence>
<protein>
    <recommendedName>
        <fullName evidence="4">SMP domain-containing protein</fullName>
    </recommendedName>
</protein>
<keyword evidence="3" id="KW-1185">Reference proteome</keyword>
<comment type="caution">
    <text evidence="2">The sequence shown here is derived from an EMBL/GenBank/DDBJ whole genome shotgun (WGS) entry which is preliminary data.</text>
</comment>
<accession>A0ABN9J5W6</accession>
<reference evidence="2 3" key="1">
    <citation type="submission" date="2023-07" db="EMBL/GenBank/DDBJ databases">
        <authorList>
            <person name="Peeters C."/>
        </authorList>
    </citation>
    <scope>NUCLEOTIDE SEQUENCE [LARGE SCALE GENOMIC DNA]</scope>
    <source>
        <strain evidence="2 3">LMG 7141</strain>
    </source>
</reference>
<evidence type="ECO:0008006" key="4">
    <source>
        <dbReference type="Google" id="ProtNLM"/>
    </source>
</evidence>
<proteinExistence type="predicted"/>
<evidence type="ECO:0000256" key="1">
    <source>
        <dbReference type="SAM" id="MobiDB-lite"/>
    </source>
</evidence>
<dbReference type="EMBL" id="CATYWO010000012">
    <property type="protein sequence ID" value="CAJ0802507.1"/>
    <property type="molecule type" value="Genomic_DNA"/>
</dbReference>
<gene>
    <name evidence="2" type="ORF">LMG7141_04119</name>
</gene>
<evidence type="ECO:0000313" key="2">
    <source>
        <dbReference type="EMBL" id="CAJ0802507.1"/>
    </source>
</evidence>
<feature type="compositionally biased region" description="Low complexity" evidence="1">
    <location>
        <begin position="1"/>
        <end position="14"/>
    </location>
</feature>